<sequence length="84" mass="9757">MKWKFLHRHSHFMIPEGWELDGRQQELQRKAKIEDIESIELVELCTDICMVTNVLLLKAYMPEIPIYVDASCCTGVTPEKHKAA</sequence>
<evidence type="ECO:0000313" key="1">
    <source>
        <dbReference type="EMBL" id="APC41398.1"/>
    </source>
</evidence>
<accession>A0A1J0GKI5</accession>
<proteinExistence type="predicted"/>
<organism evidence="1 2">
    <name type="scientific">Clostridium estertheticum subsp. estertheticum</name>
    <dbReference type="NCBI Taxonomy" id="1552"/>
    <lineage>
        <taxon>Bacteria</taxon>
        <taxon>Bacillati</taxon>
        <taxon>Bacillota</taxon>
        <taxon>Clostridia</taxon>
        <taxon>Eubacteriales</taxon>
        <taxon>Clostridiaceae</taxon>
        <taxon>Clostridium</taxon>
    </lineage>
</organism>
<keyword evidence="2" id="KW-1185">Reference proteome</keyword>
<evidence type="ECO:0000313" key="2">
    <source>
        <dbReference type="Proteomes" id="UP000182569"/>
    </source>
</evidence>
<evidence type="ECO:0008006" key="3">
    <source>
        <dbReference type="Google" id="ProtNLM"/>
    </source>
</evidence>
<dbReference type="OrthoDB" id="9796485at2"/>
<dbReference type="STRING" id="1552.A7L45_15600"/>
<gene>
    <name evidence="1" type="ORF">A7L45_15600</name>
</gene>
<name>A0A1J0GKI5_9CLOT</name>
<dbReference type="EMBL" id="CP015756">
    <property type="protein sequence ID" value="APC41398.1"/>
    <property type="molecule type" value="Genomic_DNA"/>
</dbReference>
<dbReference type="Proteomes" id="UP000182569">
    <property type="component" value="Chromosome"/>
</dbReference>
<dbReference type="AlphaFoldDB" id="A0A1J0GKI5"/>
<reference evidence="2" key="1">
    <citation type="journal article" date="2016" name="Front. Microbiol.">
        <title>Complete Genome Sequence of Clostridium estertheticum DSM 8809, a Microbe Identified in Spoiled Vacuum Packed Beef.</title>
        <authorList>
            <person name="Yu Z."/>
            <person name="Gunn L."/>
            <person name="Brennan E."/>
            <person name="Reid R."/>
            <person name="Wall P.G."/>
            <person name="Gaora O.P."/>
            <person name="Hurley D."/>
            <person name="Bolton D."/>
            <person name="Fanning S."/>
        </authorList>
    </citation>
    <scope>NUCLEOTIDE SEQUENCE [LARGE SCALE GENOMIC DNA]</scope>
    <source>
        <strain evidence="2">DSM 8809</strain>
    </source>
</reference>
<protein>
    <recommendedName>
        <fullName evidence="3">Isochorismatase family protein</fullName>
    </recommendedName>
</protein>
<dbReference type="KEGG" id="ceu:A7L45_15600"/>